<reference evidence="2" key="2">
    <citation type="submission" date="2025-08" db="UniProtKB">
        <authorList>
            <consortium name="Ensembl"/>
        </authorList>
    </citation>
    <scope>IDENTIFICATION</scope>
</reference>
<feature type="region of interest" description="Disordered" evidence="1">
    <location>
        <begin position="48"/>
        <end position="81"/>
    </location>
</feature>
<sequence length="145" mass="15976">DLSSGDFFPQLSSFRLVDMTVDAGQAGMNHSEPADVLGFSPTNISRIDREWSEETGQTGSEDGEATGTQLTTGSNHRIKSTNCEQTAGGTLKQMAHNSIMTPQFKKTPPNWTTDDQINVSWCKEKSKCLPLAKIHFQHDVLYLSI</sequence>
<evidence type="ECO:0000256" key="1">
    <source>
        <dbReference type="SAM" id="MobiDB-lite"/>
    </source>
</evidence>
<feature type="compositionally biased region" description="Polar residues" evidence="1">
    <location>
        <begin position="54"/>
        <end position="81"/>
    </location>
</feature>
<keyword evidence="3" id="KW-1185">Reference proteome</keyword>
<proteinExistence type="predicted"/>
<protein>
    <submittedName>
        <fullName evidence="2">Uncharacterized protein</fullName>
    </submittedName>
</protein>
<dbReference type="Ensembl" id="ENSTRUT00000077553.1">
    <property type="protein sequence ID" value="ENSTRUP00000060563.1"/>
    <property type="gene ID" value="ENSTRUG00000025987.1"/>
</dbReference>
<evidence type="ECO:0000313" key="2">
    <source>
        <dbReference type="Ensembl" id="ENSTRUP00000060563.1"/>
    </source>
</evidence>
<dbReference type="AlphaFoldDB" id="A0A674MHE2"/>
<evidence type="ECO:0000313" key="3">
    <source>
        <dbReference type="Proteomes" id="UP000005226"/>
    </source>
</evidence>
<reference evidence="2" key="3">
    <citation type="submission" date="2025-09" db="UniProtKB">
        <authorList>
            <consortium name="Ensembl"/>
        </authorList>
    </citation>
    <scope>IDENTIFICATION</scope>
</reference>
<dbReference type="InParanoid" id="A0A674MHE2"/>
<organism evidence="2 3">
    <name type="scientific">Takifugu rubripes</name>
    <name type="common">Japanese pufferfish</name>
    <name type="synonym">Fugu rubripes</name>
    <dbReference type="NCBI Taxonomy" id="31033"/>
    <lineage>
        <taxon>Eukaryota</taxon>
        <taxon>Metazoa</taxon>
        <taxon>Chordata</taxon>
        <taxon>Craniata</taxon>
        <taxon>Vertebrata</taxon>
        <taxon>Euteleostomi</taxon>
        <taxon>Actinopterygii</taxon>
        <taxon>Neopterygii</taxon>
        <taxon>Teleostei</taxon>
        <taxon>Neoteleostei</taxon>
        <taxon>Acanthomorphata</taxon>
        <taxon>Eupercaria</taxon>
        <taxon>Tetraodontiformes</taxon>
        <taxon>Tetradontoidea</taxon>
        <taxon>Tetraodontidae</taxon>
        <taxon>Takifugu</taxon>
    </lineage>
</organism>
<name>A0A674MHE2_TAKRU</name>
<dbReference type="OMA" id="SRIDREW"/>
<dbReference type="Proteomes" id="UP000005226">
    <property type="component" value="Chromosome 7"/>
</dbReference>
<accession>A0A674MHE2</accession>
<reference evidence="2 3" key="1">
    <citation type="journal article" date="2011" name="Genome Biol. Evol.">
        <title>Integration of the genetic map and genome assembly of fugu facilitates insights into distinct features of genome evolution in teleosts and mammals.</title>
        <authorList>
            <person name="Kai W."/>
            <person name="Kikuchi K."/>
            <person name="Tohari S."/>
            <person name="Chew A.K."/>
            <person name="Tay A."/>
            <person name="Fujiwara A."/>
            <person name="Hosoya S."/>
            <person name="Suetake H."/>
            <person name="Naruse K."/>
            <person name="Brenner S."/>
            <person name="Suzuki Y."/>
            <person name="Venkatesh B."/>
        </authorList>
    </citation>
    <scope>NUCLEOTIDE SEQUENCE [LARGE SCALE GENOMIC DNA]</scope>
</reference>